<keyword evidence="3" id="KW-1185">Reference proteome</keyword>
<evidence type="ECO:0000313" key="2">
    <source>
        <dbReference type="EMBL" id="MFC3688048.1"/>
    </source>
</evidence>
<reference evidence="3" key="1">
    <citation type="journal article" date="2019" name="Int. J. Syst. Evol. Microbiol.">
        <title>The Global Catalogue of Microorganisms (GCM) 10K type strain sequencing project: providing services to taxonomists for standard genome sequencing and annotation.</title>
        <authorList>
            <consortium name="The Broad Institute Genomics Platform"/>
            <consortium name="The Broad Institute Genome Sequencing Center for Infectious Disease"/>
            <person name="Wu L."/>
            <person name="Ma J."/>
        </authorList>
    </citation>
    <scope>NUCLEOTIDE SEQUENCE [LARGE SCALE GENOMIC DNA]</scope>
    <source>
        <strain evidence="3">NCAIM B.02333</strain>
    </source>
</reference>
<comment type="caution">
    <text evidence="2">The sequence shown here is derived from an EMBL/GenBank/DDBJ whole genome shotgun (WGS) entry which is preliminary data.</text>
</comment>
<feature type="region of interest" description="Disordered" evidence="1">
    <location>
        <begin position="166"/>
        <end position="209"/>
    </location>
</feature>
<evidence type="ECO:0000313" key="3">
    <source>
        <dbReference type="Proteomes" id="UP001595685"/>
    </source>
</evidence>
<dbReference type="EMBL" id="JBHRWW010000003">
    <property type="protein sequence ID" value="MFC3688048.1"/>
    <property type="molecule type" value="Genomic_DNA"/>
</dbReference>
<dbReference type="RefSeq" id="WP_340291819.1">
    <property type="nucleotide sequence ID" value="NZ_JBBEOI010000050.1"/>
</dbReference>
<accession>A0ABV7WHQ0</accession>
<organism evidence="2 3">
    <name type="scientific">Aquipuribacter hungaricus</name>
    <dbReference type="NCBI Taxonomy" id="545624"/>
    <lineage>
        <taxon>Bacteria</taxon>
        <taxon>Bacillati</taxon>
        <taxon>Actinomycetota</taxon>
        <taxon>Actinomycetes</taxon>
        <taxon>Micrococcales</taxon>
        <taxon>Intrasporangiaceae</taxon>
        <taxon>Aquipuribacter</taxon>
    </lineage>
</organism>
<evidence type="ECO:0000256" key="1">
    <source>
        <dbReference type="SAM" id="MobiDB-lite"/>
    </source>
</evidence>
<dbReference type="Proteomes" id="UP001595685">
    <property type="component" value="Unassembled WGS sequence"/>
</dbReference>
<gene>
    <name evidence="2" type="ORF">ACFOLH_06810</name>
</gene>
<name>A0ABV7WHQ0_9MICO</name>
<proteinExistence type="predicted"/>
<evidence type="ECO:0008006" key="4">
    <source>
        <dbReference type="Google" id="ProtNLM"/>
    </source>
</evidence>
<protein>
    <recommendedName>
        <fullName evidence="4">Phosphodiesterase</fullName>
    </recommendedName>
</protein>
<sequence>MDLLAPPAALTATLSHRVARLRGAAALHPRGVVQHCTLQVPGGAGTGCGLLDEPGTHTGVVRLSRSAGLPTWLPDVGGVAVRLPGLGAGGHPLDLLFSTAWRWVFVPSSLSRTCSSLVTFRTGTGRALLLGARPADDGFDMLMATPAGPWRTWGRLVVGCAPRTRTCAASPPAGPTTWSRPPTCAGSGRGATPPRSAAAPGRAERRHEG</sequence>